<accession>A0A0H5E7X5</accession>
<dbReference type="Pfam" id="PF04018">
    <property type="entry name" value="VCA0040-like"/>
    <property type="match status" value="2"/>
</dbReference>
<dbReference type="InterPro" id="IPR007163">
    <property type="entry name" value="VCA0040-like"/>
</dbReference>
<organism evidence="2 3">
    <name type="scientific">Estrella lausannensis</name>
    <dbReference type="NCBI Taxonomy" id="483423"/>
    <lineage>
        <taxon>Bacteria</taxon>
        <taxon>Pseudomonadati</taxon>
        <taxon>Chlamydiota</taxon>
        <taxon>Chlamydiia</taxon>
        <taxon>Parachlamydiales</taxon>
        <taxon>Candidatus Criblamydiaceae</taxon>
        <taxon>Estrella</taxon>
    </lineage>
</organism>
<feature type="transmembrane region" description="Helical" evidence="1">
    <location>
        <begin position="233"/>
        <end position="250"/>
    </location>
</feature>
<name>A0A0H5E7X5_9BACT</name>
<keyword evidence="1" id="KW-0472">Membrane</keyword>
<evidence type="ECO:0000313" key="2">
    <source>
        <dbReference type="EMBL" id="CRX39440.1"/>
    </source>
</evidence>
<dbReference type="EMBL" id="CWGJ01000028">
    <property type="protein sequence ID" value="CRX39440.1"/>
    <property type="molecule type" value="Genomic_DNA"/>
</dbReference>
<evidence type="ECO:0000256" key="1">
    <source>
        <dbReference type="SAM" id="Phobius"/>
    </source>
</evidence>
<gene>
    <name evidence="2" type="ORF">ELAC_2119</name>
</gene>
<keyword evidence="1" id="KW-0812">Transmembrane</keyword>
<feature type="transmembrane region" description="Helical" evidence="1">
    <location>
        <begin position="291"/>
        <end position="314"/>
    </location>
</feature>
<proteinExistence type="predicted"/>
<keyword evidence="1" id="KW-1133">Transmembrane helix</keyword>
<dbReference type="Proteomes" id="UP000220251">
    <property type="component" value="Unassembled WGS sequence"/>
</dbReference>
<feature type="transmembrane region" description="Helical" evidence="1">
    <location>
        <begin position="257"/>
        <end position="279"/>
    </location>
</feature>
<evidence type="ECO:0000313" key="3">
    <source>
        <dbReference type="Proteomes" id="UP000220251"/>
    </source>
</evidence>
<feature type="transmembrane region" description="Helical" evidence="1">
    <location>
        <begin position="72"/>
        <end position="93"/>
    </location>
</feature>
<dbReference type="OrthoDB" id="9793746at2"/>
<dbReference type="AlphaFoldDB" id="A0A0H5E7X5"/>
<reference evidence="3" key="1">
    <citation type="submission" date="2015-06" db="EMBL/GenBank/DDBJ databases">
        <authorList>
            <person name="Bertelli C."/>
        </authorList>
    </citation>
    <scope>NUCLEOTIDE SEQUENCE [LARGE SCALE GENOMIC DNA]</scope>
    <source>
        <strain evidence="3">CRIB-30</strain>
    </source>
</reference>
<sequence length="387" mass="41691">MDKPAKPRSLIALFASGFLMGLADLIPGISGGTVAFILGIWEELILSIKNVSGAALAFVMRKKGHESAGVKSLLFLGPVLLGIGLAILLFTKAVDQLLNNPVERVYLYSAFFGLIIASCVLCLSKISSWSRPRYMLFFISAAAAFYLTNAKPGEVSGQPLYTLPLDKSLATSATQPLNNYDRGLHRLTGVDETTLAAMKAKGIISSDQTVIDETTGTVLTLRDISLKKEGSALNFWVIFCGAAAISAMLLPGISGSFLLVVLGMYPTVIGNVADFINALQNGHLDWGSCLFLLQFALGILLGAACFSKVIGALFERYHDNGMALVAGFVAGSLGVVWPFWSYGYVLDPIKIEKGARLIAVEPIIPGFQEMAHCRFVIQRCLCDRIRR</sequence>
<protein>
    <submittedName>
        <fullName evidence="2">Conserved putative membrane protein</fullName>
    </submittedName>
</protein>
<keyword evidence="3" id="KW-1185">Reference proteome</keyword>
<dbReference type="RefSeq" id="WP_098039307.1">
    <property type="nucleotide sequence ID" value="NZ_CWGJ01000028.1"/>
</dbReference>
<feature type="transmembrane region" description="Helical" evidence="1">
    <location>
        <begin position="105"/>
        <end position="122"/>
    </location>
</feature>
<dbReference type="PANTHER" id="PTHR37308:SF1">
    <property type="entry name" value="POLYPRENYL-PHOSPHATE TRANSPORTER"/>
    <property type="match status" value="1"/>
</dbReference>
<dbReference type="PANTHER" id="PTHR37308">
    <property type="entry name" value="INTEGRAL MEMBRANE PROTEIN"/>
    <property type="match status" value="1"/>
</dbReference>
<feature type="transmembrane region" description="Helical" evidence="1">
    <location>
        <begin position="321"/>
        <end position="340"/>
    </location>
</feature>